<organism evidence="5 6">
    <name type="scientific">Mya arenaria</name>
    <name type="common">Soft-shell clam</name>
    <dbReference type="NCBI Taxonomy" id="6604"/>
    <lineage>
        <taxon>Eukaryota</taxon>
        <taxon>Metazoa</taxon>
        <taxon>Spiralia</taxon>
        <taxon>Lophotrochozoa</taxon>
        <taxon>Mollusca</taxon>
        <taxon>Bivalvia</taxon>
        <taxon>Autobranchia</taxon>
        <taxon>Heteroconchia</taxon>
        <taxon>Euheterodonta</taxon>
        <taxon>Imparidentia</taxon>
        <taxon>Neoheterodontei</taxon>
        <taxon>Myida</taxon>
        <taxon>Myoidea</taxon>
        <taxon>Myidae</taxon>
        <taxon>Mya</taxon>
    </lineage>
</organism>
<protein>
    <submittedName>
        <fullName evidence="5">OSTA-like protein</fullName>
    </submittedName>
</protein>
<dbReference type="Proteomes" id="UP001164746">
    <property type="component" value="Chromosome 13"/>
</dbReference>
<dbReference type="InterPro" id="IPR005178">
    <property type="entry name" value="Ostalpha/TMEM184C"/>
</dbReference>
<dbReference type="Pfam" id="PF03619">
    <property type="entry name" value="Solute_trans_a"/>
    <property type="match status" value="1"/>
</dbReference>
<accession>A0ABY7FLD3</accession>
<evidence type="ECO:0000256" key="3">
    <source>
        <dbReference type="ARBA" id="ARBA00022989"/>
    </source>
</evidence>
<sequence>MSTVSTLLSMYGLVVIFRASRTHLSHFSLVLKFVPLQAMLIFDVIQTLVFNVLANNDIPECVGQLGPRVRGTNFNNLLLVLESFLLCLLARRGYRMVPPDHIIDPVDPVQGTNTAKDYTDGYQNGGLGYDDV</sequence>
<evidence type="ECO:0000256" key="2">
    <source>
        <dbReference type="ARBA" id="ARBA00022692"/>
    </source>
</evidence>
<evidence type="ECO:0000313" key="5">
    <source>
        <dbReference type="EMBL" id="WAR22860.1"/>
    </source>
</evidence>
<dbReference type="EMBL" id="CP111024">
    <property type="protein sequence ID" value="WAR22860.1"/>
    <property type="molecule type" value="Genomic_DNA"/>
</dbReference>
<dbReference type="PANTHER" id="PTHR23423">
    <property type="entry name" value="ORGANIC SOLUTE TRANSPORTER-RELATED"/>
    <property type="match status" value="1"/>
</dbReference>
<evidence type="ECO:0000256" key="4">
    <source>
        <dbReference type="ARBA" id="ARBA00023136"/>
    </source>
</evidence>
<keyword evidence="4" id="KW-0472">Membrane</keyword>
<proteinExistence type="predicted"/>
<name>A0ABY7FLD3_MYAAR</name>
<keyword evidence="6" id="KW-1185">Reference proteome</keyword>
<evidence type="ECO:0000256" key="1">
    <source>
        <dbReference type="ARBA" id="ARBA00004141"/>
    </source>
</evidence>
<reference evidence="5" key="1">
    <citation type="submission" date="2022-11" db="EMBL/GenBank/DDBJ databases">
        <title>Centuries of genome instability and evolution in soft-shell clam transmissible cancer (bioRxiv).</title>
        <authorList>
            <person name="Hart S.F.M."/>
            <person name="Yonemitsu M.A."/>
            <person name="Giersch R.M."/>
            <person name="Beal B.F."/>
            <person name="Arriagada G."/>
            <person name="Davis B.W."/>
            <person name="Ostrander E.A."/>
            <person name="Goff S.P."/>
            <person name="Metzger M.J."/>
        </authorList>
    </citation>
    <scope>NUCLEOTIDE SEQUENCE</scope>
    <source>
        <strain evidence="5">MELC-2E11</strain>
        <tissue evidence="5">Siphon/mantle</tissue>
    </source>
</reference>
<comment type="subcellular location">
    <subcellularLocation>
        <location evidence="1">Membrane</location>
        <topology evidence="1">Multi-pass membrane protein</topology>
    </subcellularLocation>
</comment>
<gene>
    <name evidence="5" type="ORF">MAR_036529</name>
</gene>
<keyword evidence="3" id="KW-1133">Transmembrane helix</keyword>
<keyword evidence="2" id="KW-0812">Transmembrane</keyword>
<evidence type="ECO:0000313" key="6">
    <source>
        <dbReference type="Proteomes" id="UP001164746"/>
    </source>
</evidence>